<evidence type="ECO:0000313" key="2">
    <source>
        <dbReference type="EMBL" id="MFC7190349.1"/>
    </source>
</evidence>
<keyword evidence="1" id="KW-0812">Transmembrane</keyword>
<sequence length="44" mass="4914">MVLGINDPVLAVFLIAGALFIFGLYLLFRRTMLAFQEGAQGRNR</sequence>
<name>A0ABD5YLW2_9EURY</name>
<gene>
    <name evidence="2" type="ORF">ACFQL7_11140</name>
</gene>
<dbReference type="InterPro" id="IPR057181">
    <property type="entry name" value="DUF7859"/>
</dbReference>
<reference evidence="2 3" key="1">
    <citation type="journal article" date="2019" name="Int. J. Syst. Evol. Microbiol.">
        <title>The Global Catalogue of Microorganisms (GCM) 10K type strain sequencing project: providing services to taxonomists for standard genome sequencing and annotation.</title>
        <authorList>
            <consortium name="The Broad Institute Genomics Platform"/>
            <consortium name="The Broad Institute Genome Sequencing Center for Infectious Disease"/>
            <person name="Wu L."/>
            <person name="Ma J."/>
        </authorList>
    </citation>
    <scope>NUCLEOTIDE SEQUENCE [LARGE SCALE GENOMIC DNA]</scope>
    <source>
        <strain evidence="2 3">RDMS1</strain>
    </source>
</reference>
<keyword evidence="1" id="KW-1133">Transmembrane helix</keyword>
<keyword evidence="3" id="KW-1185">Reference proteome</keyword>
<comment type="caution">
    <text evidence="2">The sequence shown here is derived from an EMBL/GenBank/DDBJ whole genome shotgun (WGS) entry which is preliminary data.</text>
</comment>
<proteinExistence type="predicted"/>
<feature type="transmembrane region" description="Helical" evidence="1">
    <location>
        <begin position="12"/>
        <end position="28"/>
    </location>
</feature>
<organism evidence="2 3">
    <name type="scientific">Halocatena marina</name>
    <dbReference type="NCBI Taxonomy" id="2934937"/>
    <lineage>
        <taxon>Archaea</taxon>
        <taxon>Methanobacteriati</taxon>
        <taxon>Methanobacteriota</taxon>
        <taxon>Stenosarchaea group</taxon>
        <taxon>Halobacteria</taxon>
        <taxon>Halobacteriales</taxon>
        <taxon>Natronomonadaceae</taxon>
        <taxon>Halocatena</taxon>
    </lineage>
</organism>
<dbReference type="AlphaFoldDB" id="A0ABD5YLW2"/>
<evidence type="ECO:0000256" key="1">
    <source>
        <dbReference type="SAM" id="Phobius"/>
    </source>
</evidence>
<accession>A0ABD5YLW2</accession>
<keyword evidence="1" id="KW-0472">Membrane</keyword>
<dbReference type="RefSeq" id="WP_264383046.1">
    <property type="nucleotide sequence ID" value="NZ_CP109979.1"/>
</dbReference>
<dbReference type="Pfam" id="PF25258">
    <property type="entry name" value="DUF7859"/>
    <property type="match status" value="1"/>
</dbReference>
<protein>
    <submittedName>
        <fullName evidence="2">Uncharacterized protein</fullName>
    </submittedName>
</protein>
<dbReference type="GeneID" id="76199952"/>
<dbReference type="EMBL" id="JBHTAX010000001">
    <property type="protein sequence ID" value="MFC7190349.1"/>
    <property type="molecule type" value="Genomic_DNA"/>
</dbReference>
<dbReference type="Proteomes" id="UP001596417">
    <property type="component" value="Unassembled WGS sequence"/>
</dbReference>
<evidence type="ECO:0000313" key="3">
    <source>
        <dbReference type="Proteomes" id="UP001596417"/>
    </source>
</evidence>